<comment type="subcellular location">
    <subcellularLocation>
        <location evidence="1">Mitochondrion outer membrane</location>
        <topology evidence="1">Single-pass membrane protein</topology>
    </subcellularLocation>
</comment>
<proteinExistence type="evidence at transcript level"/>
<evidence type="ECO:0000256" key="1">
    <source>
        <dbReference type="ARBA" id="ARBA00004572"/>
    </source>
</evidence>
<comment type="similarity">
    <text evidence="2 10">Belongs to the Tom20 family.</text>
</comment>
<dbReference type="GO" id="GO:0008320">
    <property type="term" value="F:protein transmembrane transporter activity"/>
    <property type="evidence" value="ECO:0007669"/>
    <property type="project" value="TreeGrafter"/>
</dbReference>
<name>F8QX28_9EURO</name>
<dbReference type="PRINTS" id="PR00351">
    <property type="entry name" value="OM20RECEPTOR"/>
</dbReference>
<evidence type="ECO:0000256" key="5">
    <source>
        <dbReference type="ARBA" id="ARBA00022787"/>
    </source>
</evidence>
<evidence type="ECO:0000256" key="6">
    <source>
        <dbReference type="ARBA" id="ARBA00022927"/>
    </source>
</evidence>
<keyword evidence="8 10" id="KW-0496">Mitochondrion</keyword>
<accession>F8QX28</accession>
<dbReference type="PIRSF" id="PIRSF037707">
    <property type="entry name" value="MAS20_rcpt"/>
    <property type="match status" value="1"/>
</dbReference>
<keyword evidence="5 10" id="KW-1000">Mitochondrion outer membrane</keyword>
<reference evidence="12" key="1">
    <citation type="journal article" date="2011" name="World J. Microbiol. Biotechnol.">
        <title>Construction and characterization of a full-length cDNA library from mycobiont of Endocarpon pusillum (lichen-forming Ascomycota).</title>
        <authorList>
            <person name="Wang Y.-Y."/>
            <person name="Zhang T."/>
            <person name="Zhou Q.-M."/>
            <person name="Wei J.-C."/>
        </authorList>
    </citation>
    <scope>NUCLEOTIDE SEQUENCE</scope>
</reference>
<dbReference type="GO" id="GO:0030150">
    <property type="term" value="P:protein import into mitochondrial matrix"/>
    <property type="evidence" value="ECO:0007669"/>
    <property type="project" value="TreeGrafter"/>
</dbReference>
<evidence type="ECO:0000256" key="9">
    <source>
        <dbReference type="ARBA" id="ARBA00023136"/>
    </source>
</evidence>
<dbReference type="SUPFAM" id="SSF47157">
    <property type="entry name" value="Mitochondrial import receptor subunit Tom20"/>
    <property type="match status" value="1"/>
</dbReference>
<dbReference type="AlphaFoldDB" id="F8QX28"/>
<keyword evidence="12" id="KW-0675">Receptor</keyword>
<keyword evidence="7" id="KW-1133">Transmembrane helix</keyword>
<keyword evidence="3" id="KW-0813">Transport</keyword>
<evidence type="ECO:0000256" key="7">
    <source>
        <dbReference type="ARBA" id="ARBA00022989"/>
    </source>
</evidence>
<evidence type="ECO:0000256" key="8">
    <source>
        <dbReference type="ARBA" id="ARBA00023128"/>
    </source>
</evidence>
<evidence type="ECO:0000256" key="11">
    <source>
        <dbReference type="SAM" id="MobiDB-lite"/>
    </source>
</evidence>
<dbReference type="GO" id="GO:0005742">
    <property type="term" value="C:mitochondrial outer membrane translocase complex"/>
    <property type="evidence" value="ECO:0007669"/>
    <property type="project" value="UniProtKB-UniRule"/>
</dbReference>
<evidence type="ECO:0000256" key="4">
    <source>
        <dbReference type="ARBA" id="ARBA00022692"/>
    </source>
</evidence>
<feature type="region of interest" description="Disordered" evidence="11">
    <location>
        <begin position="55"/>
        <end position="78"/>
    </location>
</feature>
<dbReference type="GO" id="GO:0030943">
    <property type="term" value="F:mitochondrion targeting sequence binding"/>
    <property type="evidence" value="ECO:0007669"/>
    <property type="project" value="TreeGrafter"/>
</dbReference>
<sequence>MMKTSTAIALTVGTVVTGILAYAVYFDHKRRTDPEFRKALKRDARRQARMAKEAKEVEGKQQKEAIKRAVEEAQEEGFPSDIEEREAFFMKEVGEGEARNGEGSDPVGAALCFYKALKVYPEPKTLINIYENTVSKDVLEILAVMCTQDKDLNNKIGGSASGSESGHGVE</sequence>
<evidence type="ECO:0000313" key="12">
    <source>
        <dbReference type="EMBL" id="AEH41544.1"/>
    </source>
</evidence>
<dbReference type="EMBL" id="HM193219">
    <property type="protein sequence ID" value="AEH41544.1"/>
    <property type="molecule type" value="mRNA"/>
</dbReference>
<dbReference type="GO" id="GO:0006605">
    <property type="term" value="P:protein targeting"/>
    <property type="evidence" value="ECO:0007669"/>
    <property type="project" value="InterPro"/>
</dbReference>
<dbReference type="PANTHER" id="PTHR12430">
    <property type="entry name" value="MITOCHONDRIAL IMPORT RECEPTOR SUBUNIT TOM20"/>
    <property type="match status" value="1"/>
</dbReference>
<evidence type="ECO:0000256" key="10">
    <source>
        <dbReference type="PIRNR" id="PIRNR037707"/>
    </source>
</evidence>
<evidence type="ECO:0000256" key="2">
    <source>
        <dbReference type="ARBA" id="ARBA00005792"/>
    </source>
</evidence>
<evidence type="ECO:0000256" key="3">
    <source>
        <dbReference type="ARBA" id="ARBA00022448"/>
    </source>
</evidence>
<keyword evidence="6" id="KW-0653">Protein transport</keyword>
<dbReference type="Gene3D" id="1.20.960.10">
    <property type="entry name" value="Mitochondrial outer membrane translocase complex, subunit Tom20 domain"/>
    <property type="match status" value="1"/>
</dbReference>
<organism evidence="12">
    <name type="scientific">Endocarpon pusillum</name>
    <dbReference type="NCBI Taxonomy" id="364733"/>
    <lineage>
        <taxon>Eukaryota</taxon>
        <taxon>Fungi</taxon>
        <taxon>Dikarya</taxon>
        <taxon>Ascomycota</taxon>
        <taxon>Pezizomycotina</taxon>
        <taxon>Eurotiomycetes</taxon>
        <taxon>Chaetothyriomycetidae</taxon>
        <taxon>Verrucariales</taxon>
        <taxon>Verrucariaceae</taxon>
        <taxon>Endocarpon</taxon>
    </lineage>
</organism>
<keyword evidence="4" id="KW-0812">Transmembrane</keyword>
<protein>
    <submittedName>
        <fullName evidence="12">Mitochondrial import receptor subunit</fullName>
    </submittedName>
</protein>
<dbReference type="Pfam" id="PF02064">
    <property type="entry name" value="MAS20"/>
    <property type="match status" value="1"/>
</dbReference>
<dbReference type="GO" id="GO:0006886">
    <property type="term" value="P:intracellular protein transport"/>
    <property type="evidence" value="ECO:0007669"/>
    <property type="project" value="InterPro"/>
</dbReference>
<keyword evidence="9 10" id="KW-0472">Membrane</keyword>
<dbReference type="PANTHER" id="PTHR12430:SF0">
    <property type="entry name" value="TRANSLOCASE OF OUTER MITOCHONDRIAL MEMBRANE 20"/>
    <property type="match status" value="1"/>
</dbReference>
<feature type="compositionally biased region" description="Basic and acidic residues" evidence="11">
    <location>
        <begin position="55"/>
        <end position="71"/>
    </location>
</feature>
<dbReference type="GO" id="GO:0016031">
    <property type="term" value="P:tRNA import into mitochondrion"/>
    <property type="evidence" value="ECO:0007669"/>
    <property type="project" value="TreeGrafter"/>
</dbReference>
<dbReference type="InterPro" id="IPR002056">
    <property type="entry name" value="MAS20"/>
</dbReference>
<dbReference type="InterPro" id="IPR023392">
    <property type="entry name" value="Tom20_dom_sf"/>
</dbReference>